<evidence type="ECO:0008006" key="6">
    <source>
        <dbReference type="Google" id="ProtNLM"/>
    </source>
</evidence>
<feature type="region of interest" description="Disordered" evidence="2">
    <location>
        <begin position="47"/>
        <end position="70"/>
    </location>
</feature>
<dbReference type="Proteomes" id="UP000219669">
    <property type="component" value="Unassembled WGS sequence"/>
</dbReference>
<proteinExistence type="predicted"/>
<keyword evidence="1" id="KW-0175">Coiled coil</keyword>
<keyword evidence="3" id="KW-0732">Signal</keyword>
<evidence type="ECO:0000313" key="4">
    <source>
        <dbReference type="EMBL" id="SOD65753.1"/>
    </source>
</evidence>
<organism evidence="4 5">
    <name type="scientific">Alysiella filiformis DSM 16848</name>
    <dbReference type="NCBI Taxonomy" id="1120981"/>
    <lineage>
        <taxon>Bacteria</taxon>
        <taxon>Pseudomonadati</taxon>
        <taxon>Pseudomonadota</taxon>
        <taxon>Betaproteobacteria</taxon>
        <taxon>Neisseriales</taxon>
        <taxon>Neisseriaceae</taxon>
        <taxon>Alysiella</taxon>
    </lineage>
</organism>
<evidence type="ECO:0000256" key="2">
    <source>
        <dbReference type="SAM" id="MobiDB-lite"/>
    </source>
</evidence>
<protein>
    <recommendedName>
        <fullName evidence="6">Lipoprotein</fullName>
    </recommendedName>
</protein>
<name>A0A286E4D3_9NEIS</name>
<dbReference type="EMBL" id="OCNF01000002">
    <property type="protein sequence ID" value="SOD65753.1"/>
    <property type="molecule type" value="Genomic_DNA"/>
</dbReference>
<feature type="coiled-coil region" evidence="1">
    <location>
        <begin position="183"/>
        <end position="210"/>
    </location>
</feature>
<evidence type="ECO:0000256" key="3">
    <source>
        <dbReference type="SAM" id="SignalP"/>
    </source>
</evidence>
<evidence type="ECO:0000313" key="5">
    <source>
        <dbReference type="Proteomes" id="UP000219669"/>
    </source>
</evidence>
<dbReference type="AlphaFoldDB" id="A0A286E4D3"/>
<feature type="chain" id="PRO_5013375530" description="Lipoprotein" evidence="3">
    <location>
        <begin position="37"/>
        <end position="213"/>
    </location>
</feature>
<accession>A0A286E4D3</accession>
<gene>
    <name evidence="4" type="ORF">SAMN02746062_00410</name>
</gene>
<feature type="signal peptide" evidence="3">
    <location>
        <begin position="1"/>
        <end position="36"/>
    </location>
</feature>
<keyword evidence="5" id="KW-1185">Reference proteome</keyword>
<evidence type="ECO:0000256" key="1">
    <source>
        <dbReference type="SAM" id="Coils"/>
    </source>
</evidence>
<reference evidence="4 5" key="1">
    <citation type="submission" date="2017-09" db="EMBL/GenBank/DDBJ databases">
        <authorList>
            <person name="Ehlers B."/>
            <person name="Leendertz F.H."/>
        </authorList>
    </citation>
    <scope>NUCLEOTIDE SEQUENCE [LARGE SCALE GENOMIC DNA]</scope>
    <source>
        <strain evidence="4 5">DSM 16848</strain>
    </source>
</reference>
<sequence length="213" mass="23562">MLIIDFINNLKESVLHMKAKILFSALIALSAFSLTACGGESAQKAPESTAAPVATSAPQAEQKPAAANPEQAKAELQQLFTWYEGSTKKLNDIQQEVAQKTQEIQAANPNDAEMKSKMATVVKEHSQKQISQVEAFLKELDGINTQQAESQELKALFQKNFKNQIDMLEFTIKMVEKPDPSMKAELESKAQAAMTDAQNLNNLMMNLQQKYAK</sequence>